<accession>A0A8J3TX58</accession>
<proteinExistence type="predicted"/>
<comment type="caution">
    <text evidence="1">The sequence shown here is derived from an EMBL/GenBank/DDBJ whole genome shotgun (WGS) entry which is preliminary data.</text>
</comment>
<keyword evidence="2" id="KW-1185">Reference proteome</keyword>
<protein>
    <submittedName>
        <fullName evidence="1">Uncharacterized protein</fullName>
    </submittedName>
</protein>
<gene>
    <name evidence="1" type="ORF">Pmi06nite_76700</name>
</gene>
<reference evidence="1 2" key="1">
    <citation type="submission" date="2021-01" db="EMBL/GenBank/DDBJ databases">
        <title>Whole genome shotgun sequence of Planotetraspora mira NBRC 15435.</title>
        <authorList>
            <person name="Komaki H."/>
            <person name="Tamura T."/>
        </authorList>
    </citation>
    <scope>NUCLEOTIDE SEQUENCE [LARGE SCALE GENOMIC DNA]</scope>
    <source>
        <strain evidence="1 2">NBRC 15435</strain>
    </source>
</reference>
<evidence type="ECO:0000313" key="2">
    <source>
        <dbReference type="Proteomes" id="UP000650628"/>
    </source>
</evidence>
<sequence length="98" mass="10595">MRDRDGYVVVGDRGIAGRNEVRSWRDAERLEHPLVADARRPDGPDEICGTGVSGHVPAFMPSGLPPTPARSGEIGVREVSVKKALTIQSDVSNFQATR</sequence>
<dbReference type="AlphaFoldDB" id="A0A8J3TX58"/>
<dbReference type="Proteomes" id="UP000650628">
    <property type="component" value="Unassembled WGS sequence"/>
</dbReference>
<dbReference type="EMBL" id="BOOO01000048">
    <property type="protein sequence ID" value="GII34228.1"/>
    <property type="molecule type" value="Genomic_DNA"/>
</dbReference>
<organism evidence="1 2">
    <name type="scientific">Planotetraspora mira</name>
    <dbReference type="NCBI Taxonomy" id="58121"/>
    <lineage>
        <taxon>Bacteria</taxon>
        <taxon>Bacillati</taxon>
        <taxon>Actinomycetota</taxon>
        <taxon>Actinomycetes</taxon>
        <taxon>Streptosporangiales</taxon>
        <taxon>Streptosporangiaceae</taxon>
        <taxon>Planotetraspora</taxon>
    </lineage>
</organism>
<name>A0A8J3TX58_9ACTN</name>
<evidence type="ECO:0000313" key="1">
    <source>
        <dbReference type="EMBL" id="GII34228.1"/>
    </source>
</evidence>